<feature type="compositionally biased region" description="Polar residues" evidence="2">
    <location>
        <begin position="204"/>
        <end position="219"/>
    </location>
</feature>
<dbReference type="GO" id="GO:0008270">
    <property type="term" value="F:zinc ion binding"/>
    <property type="evidence" value="ECO:0007669"/>
    <property type="project" value="InterPro"/>
</dbReference>
<feature type="region of interest" description="Disordered" evidence="2">
    <location>
        <begin position="156"/>
        <end position="262"/>
    </location>
</feature>
<protein>
    <recommendedName>
        <fullName evidence="3">Zn(2)-C6 fungal-type domain-containing protein</fullName>
    </recommendedName>
</protein>
<feature type="compositionally biased region" description="Low complexity" evidence="2">
    <location>
        <begin position="548"/>
        <end position="560"/>
    </location>
</feature>
<keyword evidence="5" id="KW-1185">Reference proteome</keyword>
<feature type="compositionally biased region" description="Polar residues" evidence="2">
    <location>
        <begin position="457"/>
        <end position="475"/>
    </location>
</feature>
<dbReference type="OrthoDB" id="4150467at2759"/>
<dbReference type="SMART" id="SM00066">
    <property type="entry name" value="GAL4"/>
    <property type="match status" value="1"/>
</dbReference>
<feature type="compositionally biased region" description="Low complexity" evidence="2">
    <location>
        <begin position="188"/>
        <end position="203"/>
    </location>
</feature>
<dbReference type="AlphaFoldDB" id="A0A6A6H600"/>
<keyword evidence="1" id="KW-0539">Nucleus</keyword>
<feature type="domain" description="Zn(2)-C6 fungal-type" evidence="3">
    <location>
        <begin position="597"/>
        <end position="629"/>
    </location>
</feature>
<evidence type="ECO:0000313" key="4">
    <source>
        <dbReference type="EMBL" id="KAF2233425.1"/>
    </source>
</evidence>
<dbReference type="Proteomes" id="UP000800092">
    <property type="component" value="Unassembled WGS sequence"/>
</dbReference>
<feature type="compositionally biased region" description="Acidic residues" evidence="2">
    <location>
        <begin position="439"/>
        <end position="448"/>
    </location>
</feature>
<feature type="compositionally biased region" description="Polar residues" evidence="2">
    <location>
        <begin position="1"/>
        <end position="11"/>
    </location>
</feature>
<proteinExistence type="predicted"/>
<dbReference type="InterPro" id="IPR001138">
    <property type="entry name" value="Zn2Cys6_DnaBD"/>
</dbReference>
<feature type="region of interest" description="Disordered" evidence="2">
    <location>
        <begin position="651"/>
        <end position="683"/>
    </location>
</feature>
<feature type="compositionally biased region" description="Polar residues" evidence="2">
    <location>
        <begin position="298"/>
        <end position="307"/>
    </location>
</feature>
<evidence type="ECO:0000256" key="1">
    <source>
        <dbReference type="ARBA" id="ARBA00023242"/>
    </source>
</evidence>
<gene>
    <name evidence="4" type="ORF">EV356DRAFT_448431</name>
</gene>
<evidence type="ECO:0000256" key="2">
    <source>
        <dbReference type="SAM" id="MobiDB-lite"/>
    </source>
</evidence>
<evidence type="ECO:0000313" key="5">
    <source>
        <dbReference type="Proteomes" id="UP000800092"/>
    </source>
</evidence>
<feature type="compositionally biased region" description="Low complexity" evidence="2">
    <location>
        <begin position="354"/>
        <end position="363"/>
    </location>
</feature>
<feature type="region of interest" description="Disordered" evidence="2">
    <location>
        <begin position="625"/>
        <end position="644"/>
    </location>
</feature>
<feature type="region of interest" description="Disordered" evidence="2">
    <location>
        <begin position="354"/>
        <end position="389"/>
    </location>
</feature>
<name>A0A6A6H600_VIRVR</name>
<organism evidence="4 5">
    <name type="scientific">Viridothelium virens</name>
    <name type="common">Speckled blister lichen</name>
    <name type="synonym">Trypethelium virens</name>
    <dbReference type="NCBI Taxonomy" id="1048519"/>
    <lineage>
        <taxon>Eukaryota</taxon>
        <taxon>Fungi</taxon>
        <taxon>Dikarya</taxon>
        <taxon>Ascomycota</taxon>
        <taxon>Pezizomycotina</taxon>
        <taxon>Dothideomycetes</taxon>
        <taxon>Dothideomycetes incertae sedis</taxon>
        <taxon>Trypetheliales</taxon>
        <taxon>Trypetheliaceae</taxon>
        <taxon>Viridothelium</taxon>
    </lineage>
</organism>
<feature type="compositionally biased region" description="Polar residues" evidence="2">
    <location>
        <begin position="567"/>
        <end position="583"/>
    </location>
</feature>
<evidence type="ECO:0000259" key="3">
    <source>
        <dbReference type="PROSITE" id="PS50048"/>
    </source>
</evidence>
<dbReference type="CDD" id="cd00067">
    <property type="entry name" value="GAL4"/>
    <property type="match status" value="1"/>
</dbReference>
<feature type="compositionally biased region" description="Polar residues" evidence="2">
    <location>
        <begin position="245"/>
        <end position="254"/>
    </location>
</feature>
<feature type="compositionally biased region" description="Polar residues" evidence="2">
    <location>
        <begin position="19"/>
        <end position="42"/>
    </location>
</feature>
<dbReference type="EMBL" id="ML991807">
    <property type="protein sequence ID" value="KAF2233425.1"/>
    <property type="molecule type" value="Genomic_DNA"/>
</dbReference>
<feature type="region of interest" description="Disordered" evidence="2">
    <location>
        <begin position="412"/>
        <end position="597"/>
    </location>
</feature>
<dbReference type="PROSITE" id="PS50048">
    <property type="entry name" value="ZN2_CY6_FUNGAL_2"/>
    <property type="match status" value="1"/>
</dbReference>
<accession>A0A6A6H600</accession>
<feature type="compositionally biased region" description="Polar residues" evidence="2">
    <location>
        <begin position="520"/>
        <end position="542"/>
    </location>
</feature>
<feature type="region of interest" description="Disordered" evidence="2">
    <location>
        <begin position="286"/>
        <end position="322"/>
    </location>
</feature>
<reference evidence="4" key="1">
    <citation type="journal article" date="2020" name="Stud. Mycol.">
        <title>101 Dothideomycetes genomes: a test case for predicting lifestyles and emergence of pathogens.</title>
        <authorList>
            <person name="Haridas S."/>
            <person name="Albert R."/>
            <person name="Binder M."/>
            <person name="Bloem J."/>
            <person name="Labutti K."/>
            <person name="Salamov A."/>
            <person name="Andreopoulos B."/>
            <person name="Baker S."/>
            <person name="Barry K."/>
            <person name="Bills G."/>
            <person name="Bluhm B."/>
            <person name="Cannon C."/>
            <person name="Castanera R."/>
            <person name="Culley D."/>
            <person name="Daum C."/>
            <person name="Ezra D."/>
            <person name="Gonzalez J."/>
            <person name="Henrissat B."/>
            <person name="Kuo A."/>
            <person name="Liang C."/>
            <person name="Lipzen A."/>
            <person name="Lutzoni F."/>
            <person name="Magnuson J."/>
            <person name="Mondo S."/>
            <person name="Nolan M."/>
            <person name="Ohm R."/>
            <person name="Pangilinan J."/>
            <person name="Park H.-J."/>
            <person name="Ramirez L."/>
            <person name="Alfaro M."/>
            <person name="Sun H."/>
            <person name="Tritt A."/>
            <person name="Yoshinaga Y."/>
            <person name="Zwiers L.-H."/>
            <person name="Turgeon B."/>
            <person name="Goodwin S."/>
            <person name="Spatafora J."/>
            <person name="Crous P."/>
            <person name="Grigoriev I."/>
        </authorList>
    </citation>
    <scope>NUCLEOTIDE SEQUENCE</scope>
    <source>
        <strain evidence="4">Tuck. ex Michener</strain>
    </source>
</reference>
<dbReference type="GO" id="GO:0000981">
    <property type="term" value="F:DNA-binding transcription factor activity, RNA polymerase II-specific"/>
    <property type="evidence" value="ECO:0007669"/>
    <property type="project" value="InterPro"/>
</dbReference>
<feature type="region of interest" description="Disordered" evidence="2">
    <location>
        <begin position="1"/>
        <end position="42"/>
    </location>
</feature>
<sequence>MDLSNLLTSDSSRYRPQGQVGSHQYPTRNTTASIERSQEQQQELNGFARQFPSIDSGGQTTPHKMSSAAGLPPKNVSFKLILPEAPQQLHRLPMRVSIFPHDATESIITTVKNFYALLQGVSFEDEKGNTLIARYENFTADMTVYVRAVNFPAAQSPVSGQYVQDAPSPIKPRLDAPFEMRPPQLNTAMSPTRSASRAARGRSISPQSAHSRYSASALSTGKGRPRKQRNPGSFVEGMNDEDSLDGSNESVTSSRRGKSDQLASAEISVNNIVEGGRRQRAKFESSELPLFVPPQAPMTGSISSASPQRRIGSHNGASPSFFSNQQTFSYIQPLPSPQSHGQGDNGYAGVVSSVTPHPSSSSVQHGHQLRTRGTVPYPPARQSVGGILPTPDPTIGSAISDEDVALQLMRLGDPSNVSHGRTSTSTVDDALSGKAELASSDEESDGGSDGEHDLPPNSYQYPASMGNFSDVSASSGEEYEDGRDDSFKGSDGILPEGSSNPHAQKKISKPKAGGVHTKSRIPSMSKNIKPQKQRQASASSHQGRPRLPSVSAAKAPISPSSLPPPSRKTSNASTTLTFQSHTLNAGEEEEDLSTKPRCQRCRKSKKGCDRQRPCQRCKDAGIGIEGCVSEDEGNGRKGRYGRHMGVPITAKRGASEMEASSTIMQTPGLMAAPTMPVNKKRKK</sequence>
<feature type="compositionally biased region" description="Polar residues" evidence="2">
    <location>
        <begin position="415"/>
        <end position="427"/>
    </location>
</feature>